<proteinExistence type="predicted"/>
<dbReference type="InterPro" id="IPR025447">
    <property type="entry name" value="DUF4192"/>
</dbReference>
<evidence type="ECO:0000313" key="1">
    <source>
        <dbReference type="EMBL" id="CCH71710.1"/>
    </source>
</evidence>
<evidence type="ECO:0008006" key="3">
    <source>
        <dbReference type="Google" id="ProtNLM"/>
    </source>
</evidence>
<dbReference type="Proteomes" id="UP000035763">
    <property type="component" value="Unassembled WGS sequence"/>
</dbReference>
<name>W6JTF9_9MICO</name>
<dbReference type="RefSeq" id="WP_048696527.1">
    <property type="nucleotide sequence ID" value="NZ_HG764815.1"/>
</dbReference>
<dbReference type="Pfam" id="PF13830">
    <property type="entry name" value="DUF4192"/>
    <property type="match status" value="1"/>
</dbReference>
<dbReference type="EMBL" id="CAJA01000009">
    <property type="protein sequence ID" value="CCH71710.1"/>
    <property type="molecule type" value="Genomic_DNA"/>
</dbReference>
<comment type="caution">
    <text evidence="1">The sequence shown here is derived from an EMBL/GenBank/DDBJ whole genome shotgun (WGS) entry which is preliminary data.</text>
</comment>
<organism evidence="1 2">
    <name type="scientific">Nostocoides australiense Ben110</name>
    <dbReference type="NCBI Taxonomy" id="1193182"/>
    <lineage>
        <taxon>Bacteria</taxon>
        <taxon>Bacillati</taxon>
        <taxon>Actinomycetota</taxon>
        <taxon>Actinomycetes</taxon>
        <taxon>Micrococcales</taxon>
        <taxon>Intrasporangiaceae</taxon>
        <taxon>Nostocoides</taxon>
    </lineage>
</organism>
<accession>W6JTF9</accession>
<dbReference type="STRING" id="1193182.BN11_1060008"/>
<evidence type="ECO:0000313" key="2">
    <source>
        <dbReference type="Proteomes" id="UP000035763"/>
    </source>
</evidence>
<dbReference type="AlphaFoldDB" id="W6JTF9"/>
<protein>
    <recommendedName>
        <fullName evidence="3">DUF4192 domain-containing protein</fullName>
    </recommendedName>
</protein>
<reference evidence="1 2" key="1">
    <citation type="journal article" date="2013" name="ISME J.">
        <title>A metabolic model for members of the genus Tetrasphaera involved in enhanced biological phosphorus removal.</title>
        <authorList>
            <person name="Kristiansen R."/>
            <person name="Nguyen H.T.T."/>
            <person name="Saunders A.M."/>
            <person name="Nielsen J.L."/>
            <person name="Wimmer R."/>
            <person name="Le V.Q."/>
            <person name="McIlroy S.J."/>
            <person name="Petrovski S."/>
            <person name="Seviour R.J."/>
            <person name="Calteau A."/>
            <person name="Nielsen K.L."/>
            <person name="Nielsen P.H."/>
        </authorList>
    </citation>
    <scope>NUCLEOTIDE SEQUENCE [LARGE SCALE GENOMIC DNA]</scope>
    <source>
        <strain evidence="1 2">Ben110</strain>
    </source>
</reference>
<gene>
    <name evidence="1" type="ORF">BN11_1060008</name>
</gene>
<sequence>MLGIALHDRRLGMVERIDTPPIDQIDGMLAATVPPMLRERPTAVLVIGYETVTGQAVEAVEALASALAAAGVDVPAPVLVTPTGWRHLDCTCCPTGGHPLPAAEHPVGLELSAATGSAPAPCRDDLAQRLTPTRHAETVGAECERITPEQAEDVTAAALAWSRVLTASTPITDLPAHVLALAAVALTRNTVTEFRDALLSHLCTDTMPSDLLDQHTVQAIRESVSIDPDQPPAVTLDRLIQTAASLPDAHAVPVLTVVANYAWWRGDGTIARLALDRALAIDPGYRLAALLARAVDLGIRLTR</sequence>
<keyword evidence="2" id="KW-1185">Reference proteome</keyword>